<keyword evidence="3 7" id="KW-0808">Transferase</keyword>
<evidence type="ECO:0000259" key="6">
    <source>
        <dbReference type="Pfam" id="PF00588"/>
    </source>
</evidence>
<name>A0A2W5HGG1_9BACT</name>
<dbReference type="Pfam" id="PF00588">
    <property type="entry name" value="SpoU_methylase"/>
    <property type="match status" value="1"/>
</dbReference>
<dbReference type="GO" id="GO:0002128">
    <property type="term" value="P:tRNA nucleoside ribose methylation"/>
    <property type="evidence" value="ECO:0007669"/>
    <property type="project" value="TreeGrafter"/>
</dbReference>
<proteinExistence type="inferred from homology"/>
<comment type="function">
    <text evidence="5">Catalyzes the formation of 2'O-methylated cytidine (Cm32) or 2'O-methylated uridine (Um32) at position 32 in tRNA.</text>
</comment>
<evidence type="ECO:0000256" key="5">
    <source>
        <dbReference type="RuleBase" id="RU362024"/>
    </source>
</evidence>
<dbReference type="NCBIfam" id="TIGR00050">
    <property type="entry name" value="rRNA_methyl_1"/>
    <property type="match status" value="1"/>
</dbReference>
<protein>
    <recommendedName>
        <fullName evidence="5">tRNA (cytidine/uridine-2'-O-)-methyltransferase TrmJ</fullName>
        <ecNumber evidence="5">2.1.1.200</ecNumber>
    </recommendedName>
    <alternativeName>
        <fullName evidence="5">tRNA (cytidine(32)/uridine(32)-2'-O)-methyltransferase</fullName>
    </alternativeName>
    <alternativeName>
        <fullName evidence="5">tRNA Cm32/Um32 methyltransferase</fullName>
    </alternativeName>
</protein>
<dbReference type="Proteomes" id="UP000249739">
    <property type="component" value="Unassembled WGS sequence"/>
</dbReference>
<organism evidence="7 8">
    <name type="scientific">Micavibrio aeruginosavorus</name>
    <dbReference type="NCBI Taxonomy" id="349221"/>
    <lineage>
        <taxon>Bacteria</taxon>
        <taxon>Pseudomonadati</taxon>
        <taxon>Bdellovibrionota</taxon>
        <taxon>Bdellovibrionia</taxon>
        <taxon>Bdellovibrionales</taxon>
        <taxon>Pseudobdellovibrionaceae</taxon>
        <taxon>Micavibrio</taxon>
    </lineage>
</organism>
<sequence length="243" mass="27318">MTHSTPIFVLVEPQMGENIGACARAMLNCGFRDLRIVNPRDGWPNEKADAMSAGALELINPIQVYSTVQEAIADCHYIYATAADPRDMVKPLLTARKAASDMKQRIKDGQKVAVLFGRERTGLNNQEIALCHDHISIPLNQDFNSLNLGQAALLIAYEFYQLDDKEDYKLPTGKSFPAKAKDFNDLMERLELELESGRFFKSPEMKETMVRNIRNFLSRGVPTDQEVKTFHGVISALLGKNRK</sequence>
<comment type="caution">
    <text evidence="7">The sequence shown here is derived from an EMBL/GenBank/DDBJ whole genome shotgun (WGS) entry which is preliminary data.</text>
</comment>
<reference evidence="7 8" key="1">
    <citation type="submission" date="2017-08" db="EMBL/GenBank/DDBJ databases">
        <title>Infants hospitalized years apart are colonized by the same room-sourced microbial strains.</title>
        <authorList>
            <person name="Brooks B."/>
            <person name="Olm M.R."/>
            <person name="Firek B.A."/>
            <person name="Baker R."/>
            <person name="Thomas B.C."/>
            <person name="Morowitz M.J."/>
            <person name="Banfield J.F."/>
        </authorList>
    </citation>
    <scope>NUCLEOTIDE SEQUENCE [LARGE SCALE GENOMIC DNA]</scope>
    <source>
        <strain evidence="7">S2_006_000_R2_64</strain>
    </source>
</reference>
<comment type="subcellular location">
    <subcellularLocation>
        <location evidence="5">Cytoplasm</location>
    </subcellularLocation>
</comment>
<dbReference type="GO" id="GO:0003723">
    <property type="term" value="F:RNA binding"/>
    <property type="evidence" value="ECO:0007669"/>
    <property type="project" value="InterPro"/>
</dbReference>
<dbReference type="PIRSF" id="PIRSF004808">
    <property type="entry name" value="LasT"/>
    <property type="match status" value="1"/>
</dbReference>
<comment type="catalytic activity">
    <reaction evidence="5">
        <text>cytidine(32) in tRNA + S-adenosyl-L-methionine = 2'-O-methylcytidine(32) in tRNA + S-adenosyl-L-homocysteine + H(+)</text>
        <dbReference type="Rhea" id="RHEA:42932"/>
        <dbReference type="Rhea" id="RHEA-COMP:10288"/>
        <dbReference type="Rhea" id="RHEA-COMP:10289"/>
        <dbReference type="ChEBI" id="CHEBI:15378"/>
        <dbReference type="ChEBI" id="CHEBI:57856"/>
        <dbReference type="ChEBI" id="CHEBI:59789"/>
        <dbReference type="ChEBI" id="CHEBI:74495"/>
        <dbReference type="ChEBI" id="CHEBI:82748"/>
        <dbReference type="EC" id="2.1.1.200"/>
    </reaction>
</comment>
<dbReference type="InterPro" id="IPR001537">
    <property type="entry name" value="SpoU_MeTrfase"/>
</dbReference>
<accession>A0A2W5HGG1</accession>
<dbReference type="SUPFAM" id="SSF75217">
    <property type="entry name" value="alpha/beta knot"/>
    <property type="match status" value="1"/>
</dbReference>
<dbReference type="PANTHER" id="PTHR42786:SF7">
    <property type="entry name" value="TRNA_RRNA METHYLTRANSFERASE SPOU TYPE DOMAIN-CONTAINING PROTEIN"/>
    <property type="match status" value="1"/>
</dbReference>
<dbReference type="Gene3D" id="1.10.8.590">
    <property type="match status" value="1"/>
</dbReference>
<dbReference type="PANTHER" id="PTHR42786">
    <property type="entry name" value="TRNA/RRNA METHYLTRANSFERASE"/>
    <property type="match status" value="1"/>
</dbReference>
<evidence type="ECO:0000256" key="4">
    <source>
        <dbReference type="ARBA" id="ARBA00022691"/>
    </source>
</evidence>
<dbReference type="AlphaFoldDB" id="A0A2W5HGG1"/>
<comment type="subunit">
    <text evidence="5">Homodimer.</text>
</comment>
<evidence type="ECO:0000256" key="1">
    <source>
        <dbReference type="ARBA" id="ARBA00007228"/>
    </source>
</evidence>
<dbReference type="Gene3D" id="3.40.1280.10">
    <property type="match status" value="1"/>
</dbReference>
<keyword evidence="4 5" id="KW-0949">S-adenosyl-L-methionine</keyword>
<keyword evidence="5" id="KW-0819">tRNA processing</keyword>
<dbReference type="GO" id="GO:0005829">
    <property type="term" value="C:cytosol"/>
    <property type="evidence" value="ECO:0007669"/>
    <property type="project" value="TreeGrafter"/>
</dbReference>
<dbReference type="InterPro" id="IPR029028">
    <property type="entry name" value="Alpha/beta_knot_MTases"/>
</dbReference>
<feature type="domain" description="tRNA/rRNA methyltransferase SpoU type" evidence="6">
    <location>
        <begin position="7"/>
        <end position="157"/>
    </location>
</feature>
<evidence type="ECO:0000313" key="8">
    <source>
        <dbReference type="Proteomes" id="UP000249739"/>
    </source>
</evidence>
<dbReference type="GO" id="GO:0106339">
    <property type="term" value="F:tRNA (cytidine(32)-2'-O)-methyltransferase activity"/>
    <property type="evidence" value="ECO:0007669"/>
    <property type="project" value="RHEA"/>
</dbReference>
<dbReference type="CDD" id="cd18093">
    <property type="entry name" value="SpoU-like_TrmJ"/>
    <property type="match status" value="1"/>
</dbReference>
<keyword evidence="2 5" id="KW-0489">Methyltransferase</keyword>
<evidence type="ECO:0000313" key="7">
    <source>
        <dbReference type="EMBL" id="PZP54692.1"/>
    </source>
</evidence>
<dbReference type="EC" id="2.1.1.200" evidence="5"/>
<gene>
    <name evidence="5" type="primary">trmJ</name>
    <name evidence="7" type="ORF">DI586_09115</name>
</gene>
<evidence type="ECO:0000256" key="2">
    <source>
        <dbReference type="ARBA" id="ARBA00022603"/>
    </source>
</evidence>
<keyword evidence="5" id="KW-0963">Cytoplasm</keyword>
<dbReference type="InterPro" id="IPR029026">
    <property type="entry name" value="tRNA_m1G_MTases_N"/>
</dbReference>
<evidence type="ECO:0000256" key="3">
    <source>
        <dbReference type="ARBA" id="ARBA00022679"/>
    </source>
</evidence>
<dbReference type="EMBL" id="QFOT01000116">
    <property type="protein sequence ID" value="PZP54692.1"/>
    <property type="molecule type" value="Genomic_DNA"/>
</dbReference>
<dbReference type="InterPro" id="IPR004384">
    <property type="entry name" value="RNA_MeTrfase_TrmJ/LasT"/>
</dbReference>
<dbReference type="GO" id="GO:0160206">
    <property type="term" value="F:tRNA (cytidine(32)/uridine(32)-2'-O)-methyltransferase activity"/>
    <property type="evidence" value="ECO:0007669"/>
    <property type="project" value="UniProtKB-EC"/>
</dbReference>
<comment type="catalytic activity">
    <reaction evidence="5">
        <text>uridine(32) in tRNA + S-adenosyl-L-methionine = 2'-O-methyluridine(32) in tRNA + S-adenosyl-L-homocysteine + H(+)</text>
        <dbReference type="Rhea" id="RHEA:42936"/>
        <dbReference type="Rhea" id="RHEA-COMP:10107"/>
        <dbReference type="Rhea" id="RHEA-COMP:10290"/>
        <dbReference type="ChEBI" id="CHEBI:15378"/>
        <dbReference type="ChEBI" id="CHEBI:57856"/>
        <dbReference type="ChEBI" id="CHEBI:59789"/>
        <dbReference type="ChEBI" id="CHEBI:65315"/>
        <dbReference type="ChEBI" id="CHEBI:74478"/>
        <dbReference type="EC" id="2.1.1.200"/>
    </reaction>
</comment>
<comment type="similarity">
    <text evidence="1">Belongs to the class IV-like SAM-binding methyltransferase superfamily. RNA methyltransferase TrmH family.</text>
</comment>